<dbReference type="Proteomes" id="UP000094285">
    <property type="component" value="Unassembled WGS sequence"/>
</dbReference>
<organism evidence="11 12">
    <name type="scientific">Suhomyces tanzawaensis NRRL Y-17324</name>
    <dbReference type="NCBI Taxonomy" id="984487"/>
    <lineage>
        <taxon>Eukaryota</taxon>
        <taxon>Fungi</taxon>
        <taxon>Dikarya</taxon>
        <taxon>Ascomycota</taxon>
        <taxon>Saccharomycotina</taxon>
        <taxon>Pichiomycetes</taxon>
        <taxon>Debaryomycetaceae</taxon>
        <taxon>Suhomyces</taxon>
    </lineage>
</organism>
<evidence type="ECO:0000256" key="1">
    <source>
        <dbReference type="ARBA" id="ARBA00004123"/>
    </source>
</evidence>
<dbReference type="RefSeq" id="XP_020063943.1">
    <property type="nucleotide sequence ID" value="XM_020210234.1"/>
</dbReference>
<comment type="subunit">
    <text evidence="9">Component of the Mediator complex.</text>
</comment>
<accession>A0A1E4SH36</accession>
<evidence type="ECO:0000313" key="11">
    <source>
        <dbReference type="EMBL" id="ODV78821.1"/>
    </source>
</evidence>
<dbReference type="PANTHER" id="PTHR12809">
    <property type="entry name" value="MEDIATOR COMPLEX SUBUNIT"/>
    <property type="match status" value="1"/>
</dbReference>
<keyword evidence="12" id="KW-1185">Reference proteome</keyword>
<keyword evidence="4 9" id="KW-0805">Transcription regulation</keyword>
<evidence type="ECO:0000256" key="2">
    <source>
        <dbReference type="ARBA" id="ARBA00007813"/>
    </source>
</evidence>
<evidence type="ECO:0000256" key="5">
    <source>
        <dbReference type="ARBA" id="ARBA00023159"/>
    </source>
</evidence>
<comment type="similarity">
    <text evidence="2 9">Belongs to the Mediator complex subunit 14 family.</text>
</comment>
<comment type="function">
    <text evidence="9">Component of the Mediator complex, a coactivator involved in the regulated transcription of nearly all RNA polymerase II-dependent genes. Mediator functions as a bridge to convey information from gene-specific regulatory proteins to the basal RNA polymerase II transcription machinery. Mediator is recruited to promoters by direct interactions with regulatory proteins and serves as a scaffold for the assembly of a functional preinitiation complex with RNA polymerase II and the general transcription factors.</text>
</comment>
<sequence length="1059" mass="122273">MTDTIKNGTHTGGKLPADIPHITNNILPLSNILKFYTQEAYKQITTLIENLSSTKHSESDSSRKKTFLKLIISLRQDFIKMYTLVKWASNSKDVSKFIDLLNWFRMQEFHFEQLSFQLNALNSFSGAKLPNSDLITSLEVLLKGRPQLPSYNFLKVPKVTPEKTLEVLQDLNLILMTRMALTDIPDRFLKEYEIKDGRIIFSVLSEFQVAITVANDLVIETNEDYYKSPFYFVDFKFLFGINPETSLITHRHNKITTRLPQNSHEKLEKTVNTILLNQGLNGLYDLLHKYSISFKLYLIAKQLKDLVSNSKWKSSIQFNYQNGKSLIIINYWCGHYLSRNWKSFIEIGIDRSYNLNFRWFKNGGYVLDHGIVDIFKESLPSDSADEEEGSGEEESDLSVELILNTIINKHSEGLISSIYNQFTSRVSKSSTTQEDQISYISPLQLLIKLSPKKTTIFAINPATGYFYFIDPTPIQNQFTKRINSIPLKIQNKFFLSELDLINNVVESLVQLRLETYTKEIHNRLITTEWINNSIIKLNEYETGKLLSYINNISTNLTKIQFYRRKNWPSSWYLINLTNGITNSTHWWVSRIKSINGDWKVQWIQKLLLKDGDDDEPIMLDFRFFSSLSKLCSNMIIDHMILEELQLRNIKHLKVEKIDQVLKKFNLEDSDGHIEDKEASPNDPTPPSPISYESILLLYNDHLLPVYNSSTSLFLKISLINVNQQTQMKLKLFGNLRNLAIKNSEDKLIKIDESKKIFEINDLINLTSRMGGNGKSEDILEFSDTSSSSKNLLDLIFNNLNKLNELIKILDQLNKNNIRVLTNSINDITIKVDDNIEDLVIKLPEKSTDSITLAAHEFIKSDKDAEENELNLILIYMNRYLKDHASLATKKDAGTDPIVGIIKYFKEFNPIFKSIQSIHTLFNHSETMPLIGVHKMPKLNFDVKLPSLNQIQYMFYINYLSASGSKKTQNDKFVITLTFKNNKFEKGNTNIVKISLKDNLNSKNLKYKGLFELIFKAINEVDALTPSLIKLNYDFLVNVELVEEVMVKISKCFLVYAKAE</sequence>
<keyword evidence="6 9" id="KW-0804">Transcription</keyword>
<keyword evidence="5 9" id="KW-0010">Activator</keyword>
<dbReference type="GO" id="GO:0070847">
    <property type="term" value="C:core mediator complex"/>
    <property type="evidence" value="ECO:0007669"/>
    <property type="project" value="TreeGrafter"/>
</dbReference>
<reference evidence="12" key="1">
    <citation type="submission" date="2016-05" db="EMBL/GenBank/DDBJ databases">
        <title>Comparative genomics of biotechnologically important yeasts.</title>
        <authorList>
            <consortium name="DOE Joint Genome Institute"/>
            <person name="Riley R."/>
            <person name="Haridas S."/>
            <person name="Wolfe K.H."/>
            <person name="Lopes M.R."/>
            <person name="Hittinger C.T."/>
            <person name="Goker M."/>
            <person name="Salamov A."/>
            <person name="Wisecaver J."/>
            <person name="Long T.M."/>
            <person name="Aerts A.L."/>
            <person name="Barry K."/>
            <person name="Choi C."/>
            <person name="Clum A."/>
            <person name="Coughlan A.Y."/>
            <person name="Deshpande S."/>
            <person name="Douglass A.P."/>
            <person name="Hanson S.J."/>
            <person name="Klenk H.-P."/>
            <person name="Labutti K."/>
            <person name="Lapidus A."/>
            <person name="Lindquist E."/>
            <person name="Lipzen A."/>
            <person name="Meier-Kolthoff J.P."/>
            <person name="Ohm R.A."/>
            <person name="Otillar R.P."/>
            <person name="Pangilinan J."/>
            <person name="Peng Y."/>
            <person name="Rokas A."/>
            <person name="Rosa C.A."/>
            <person name="Scheuner C."/>
            <person name="Sibirny A.A."/>
            <person name="Slot J.C."/>
            <person name="Stielow J.B."/>
            <person name="Sun H."/>
            <person name="Kurtzman C.P."/>
            <person name="Blackwell M."/>
            <person name="Grigoriev I.V."/>
            <person name="Jeffries T.W."/>
        </authorList>
    </citation>
    <scope>NUCLEOTIDE SEQUENCE [LARGE SCALE GENOMIC DNA]</scope>
    <source>
        <strain evidence="12">NRRL Y-17324</strain>
    </source>
</reference>
<dbReference type="STRING" id="984487.A0A1E4SH36"/>
<evidence type="ECO:0000256" key="8">
    <source>
        <dbReference type="ARBA" id="ARBA00032007"/>
    </source>
</evidence>
<gene>
    <name evidence="11" type="ORF">CANTADRAFT_53597</name>
</gene>
<evidence type="ECO:0000256" key="6">
    <source>
        <dbReference type="ARBA" id="ARBA00023163"/>
    </source>
</evidence>
<dbReference type="AlphaFoldDB" id="A0A1E4SH36"/>
<dbReference type="GO" id="GO:0016592">
    <property type="term" value="C:mediator complex"/>
    <property type="evidence" value="ECO:0007669"/>
    <property type="project" value="UniProtKB-UniRule"/>
</dbReference>
<evidence type="ECO:0000256" key="9">
    <source>
        <dbReference type="RuleBase" id="RU365082"/>
    </source>
</evidence>
<dbReference type="EMBL" id="KV453913">
    <property type="protein sequence ID" value="ODV78821.1"/>
    <property type="molecule type" value="Genomic_DNA"/>
</dbReference>
<evidence type="ECO:0000256" key="7">
    <source>
        <dbReference type="ARBA" id="ARBA00023242"/>
    </source>
</evidence>
<feature type="domain" description="Mediator complex subunit MED14 N-terminal" evidence="10">
    <location>
        <begin position="27"/>
        <end position="214"/>
    </location>
</feature>
<dbReference type="PANTHER" id="PTHR12809:SF2">
    <property type="entry name" value="MEDIATOR OF RNA POLYMERASE II TRANSCRIPTION SUBUNIT 14"/>
    <property type="match status" value="1"/>
</dbReference>
<dbReference type="GO" id="GO:0003712">
    <property type="term" value="F:transcription coregulator activity"/>
    <property type="evidence" value="ECO:0007669"/>
    <property type="project" value="UniProtKB-UniRule"/>
</dbReference>
<dbReference type="InterPro" id="IPR055122">
    <property type="entry name" value="Med14_N"/>
</dbReference>
<dbReference type="GeneID" id="30984370"/>
<evidence type="ECO:0000259" key="10">
    <source>
        <dbReference type="Pfam" id="PF08638"/>
    </source>
</evidence>
<dbReference type="OrthoDB" id="205099at2759"/>
<protein>
    <recommendedName>
        <fullName evidence="3 9">Mediator of RNA polymerase II transcription subunit 14</fullName>
    </recommendedName>
    <alternativeName>
        <fullName evidence="8 9">Mediator complex subunit 14</fullName>
    </alternativeName>
</protein>
<dbReference type="InterPro" id="IPR013947">
    <property type="entry name" value="Mediator_Med14"/>
</dbReference>
<evidence type="ECO:0000313" key="12">
    <source>
        <dbReference type="Proteomes" id="UP000094285"/>
    </source>
</evidence>
<evidence type="ECO:0000256" key="4">
    <source>
        <dbReference type="ARBA" id="ARBA00023015"/>
    </source>
</evidence>
<keyword evidence="7 9" id="KW-0539">Nucleus</keyword>
<comment type="subcellular location">
    <subcellularLocation>
        <location evidence="1 9">Nucleus</location>
    </subcellularLocation>
</comment>
<proteinExistence type="inferred from homology"/>
<dbReference type="GO" id="GO:0006357">
    <property type="term" value="P:regulation of transcription by RNA polymerase II"/>
    <property type="evidence" value="ECO:0007669"/>
    <property type="project" value="InterPro"/>
</dbReference>
<name>A0A1E4SH36_9ASCO</name>
<dbReference type="Pfam" id="PF08638">
    <property type="entry name" value="Med14"/>
    <property type="match status" value="1"/>
</dbReference>
<evidence type="ECO:0000256" key="3">
    <source>
        <dbReference type="ARBA" id="ARBA00019619"/>
    </source>
</evidence>